<name>A0A2T7BLB7_9BACT</name>
<dbReference type="OrthoDB" id="9797415at2"/>
<dbReference type="InterPro" id="IPR036412">
    <property type="entry name" value="HAD-like_sf"/>
</dbReference>
<dbReference type="CDD" id="cd02603">
    <property type="entry name" value="HAD_sEH-N_like"/>
    <property type="match status" value="1"/>
</dbReference>
<dbReference type="AlphaFoldDB" id="A0A2T7BLB7"/>
<dbReference type="InterPro" id="IPR023198">
    <property type="entry name" value="PGP-like_dom2"/>
</dbReference>
<organism evidence="1 2">
    <name type="scientific">Chitinophaga parva</name>
    <dbReference type="NCBI Taxonomy" id="2169414"/>
    <lineage>
        <taxon>Bacteria</taxon>
        <taxon>Pseudomonadati</taxon>
        <taxon>Bacteroidota</taxon>
        <taxon>Chitinophagia</taxon>
        <taxon>Chitinophagales</taxon>
        <taxon>Chitinophagaceae</taxon>
        <taxon>Chitinophaga</taxon>
    </lineage>
</organism>
<evidence type="ECO:0008006" key="3">
    <source>
        <dbReference type="Google" id="ProtNLM"/>
    </source>
</evidence>
<sequence length="207" mass="23630">MQGIKNIIFDLGGIILNIDYQRTIQAFHDLGFTNFQNLYSQFQMADLFDQFETGKVTPDQFLDALQAQAPENVTREQLKSAWNALLLDFPLARLQLLQQLRNHYNLYLLSNTNALHHEAFTQKLQETRGLPSLGLFFDKAYFSHEIGLRKPFAEAYQLVLDAHGLRPEETLFIDDSLPNITGAEAVGIRTLHLPGPKTILEVFRPQS</sequence>
<reference evidence="1 2" key="1">
    <citation type="submission" date="2018-04" db="EMBL/GenBank/DDBJ databases">
        <title>Chitinophaga fuyangensis sp. nov., isolated from soil in a chemical factory.</title>
        <authorList>
            <person name="Chen K."/>
        </authorList>
    </citation>
    <scope>NUCLEOTIDE SEQUENCE [LARGE SCALE GENOMIC DNA]</scope>
    <source>
        <strain evidence="1 2">LY-1</strain>
    </source>
</reference>
<dbReference type="InterPro" id="IPR023214">
    <property type="entry name" value="HAD_sf"/>
</dbReference>
<dbReference type="RefSeq" id="WP_108685095.1">
    <property type="nucleotide sequence ID" value="NZ_QCYK01000001.1"/>
</dbReference>
<dbReference type="SUPFAM" id="SSF56784">
    <property type="entry name" value="HAD-like"/>
    <property type="match status" value="1"/>
</dbReference>
<protein>
    <recommendedName>
        <fullName evidence="3">HAD family phosphatase</fullName>
    </recommendedName>
</protein>
<dbReference type="Gene3D" id="3.40.50.1000">
    <property type="entry name" value="HAD superfamily/HAD-like"/>
    <property type="match status" value="1"/>
</dbReference>
<dbReference type="NCBIfam" id="TIGR01509">
    <property type="entry name" value="HAD-SF-IA-v3"/>
    <property type="match status" value="1"/>
</dbReference>
<keyword evidence="2" id="KW-1185">Reference proteome</keyword>
<dbReference type="PANTHER" id="PTHR43611">
    <property type="entry name" value="ALPHA-D-GLUCOSE 1-PHOSPHATE PHOSPHATASE"/>
    <property type="match status" value="1"/>
</dbReference>
<comment type="caution">
    <text evidence="1">The sequence shown here is derived from an EMBL/GenBank/DDBJ whole genome shotgun (WGS) entry which is preliminary data.</text>
</comment>
<evidence type="ECO:0000313" key="1">
    <source>
        <dbReference type="EMBL" id="PUZ28456.1"/>
    </source>
</evidence>
<dbReference type="PANTHER" id="PTHR43611:SF3">
    <property type="entry name" value="FLAVIN MONONUCLEOTIDE HYDROLASE 1, CHLOROPLATIC"/>
    <property type="match status" value="1"/>
</dbReference>
<dbReference type="InterPro" id="IPR006439">
    <property type="entry name" value="HAD-SF_hydro_IA"/>
</dbReference>
<evidence type="ECO:0000313" key="2">
    <source>
        <dbReference type="Proteomes" id="UP000244450"/>
    </source>
</evidence>
<dbReference type="EMBL" id="QCYK01000001">
    <property type="protein sequence ID" value="PUZ28456.1"/>
    <property type="molecule type" value="Genomic_DNA"/>
</dbReference>
<dbReference type="Gene3D" id="1.10.150.240">
    <property type="entry name" value="Putative phosphatase, domain 2"/>
    <property type="match status" value="1"/>
</dbReference>
<proteinExistence type="predicted"/>
<dbReference type="SFLD" id="SFLDG01129">
    <property type="entry name" value="C1.5:_HAD__Beta-PGM__Phosphata"/>
    <property type="match status" value="1"/>
</dbReference>
<gene>
    <name evidence="1" type="ORF">DCC81_02940</name>
</gene>
<dbReference type="SFLD" id="SFLDS00003">
    <property type="entry name" value="Haloacid_Dehalogenase"/>
    <property type="match status" value="1"/>
</dbReference>
<dbReference type="Pfam" id="PF00702">
    <property type="entry name" value="Hydrolase"/>
    <property type="match status" value="1"/>
</dbReference>
<dbReference type="Proteomes" id="UP000244450">
    <property type="component" value="Unassembled WGS sequence"/>
</dbReference>
<accession>A0A2T7BLB7</accession>
<dbReference type="PRINTS" id="PR00413">
    <property type="entry name" value="HADHALOGNASE"/>
</dbReference>